<gene>
    <name evidence="2" type="ORF">SAMN02745728_01653</name>
</gene>
<evidence type="ECO:0000313" key="3">
    <source>
        <dbReference type="Proteomes" id="UP000186469"/>
    </source>
</evidence>
<accession>A0A1M7T6Y5</accession>
<dbReference type="EMBL" id="FRDI01000007">
    <property type="protein sequence ID" value="SHN66476.1"/>
    <property type="molecule type" value="Genomic_DNA"/>
</dbReference>
<reference evidence="2 3" key="1">
    <citation type="submission" date="2016-12" db="EMBL/GenBank/DDBJ databases">
        <authorList>
            <person name="Song W.-J."/>
            <person name="Kurnit D.M."/>
        </authorList>
    </citation>
    <scope>NUCLEOTIDE SEQUENCE [LARGE SCALE GENOMIC DNA]</scope>
    <source>
        <strain evidence="2 3">DSM 11393</strain>
    </source>
</reference>
<evidence type="ECO:0000259" key="1">
    <source>
        <dbReference type="Pfam" id="PF12728"/>
    </source>
</evidence>
<protein>
    <submittedName>
        <fullName evidence="2">Helix-turn-helix domain-containing protein</fullName>
    </submittedName>
</protein>
<dbReference type="RefSeq" id="WP_072697337.1">
    <property type="nucleotide sequence ID" value="NZ_FRDI01000007.1"/>
</dbReference>
<dbReference type="OrthoDB" id="123463at2"/>
<dbReference type="SUPFAM" id="SSF46955">
    <property type="entry name" value="Putative DNA-binding domain"/>
    <property type="match status" value="1"/>
</dbReference>
<dbReference type="Proteomes" id="UP000186469">
    <property type="component" value="Unassembled WGS sequence"/>
</dbReference>
<feature type="domain" description="Helix-turn-helix" evidence="1">
    <location>
        <begin position="6"/>
        <end position="52"/>
    </location>
</feature>
<dbReference type="InterPro" id="IPR041657">
    <property type="entry name" value="HTH_17"/>
</dbReference>
<keyword evidence="3" id="KW-1185">Reference proteome</keyword>
<proteinExistence type="predicted"/>
<dbReference type="AlphaFoldDB" id="A0A1M7T6Y5"/>
<dbReference type="Pfam" id="PF12728">
    <property type="entry name" value="HTH_17"/>
    <property type="match status" value="1"/>
</dbReference>
<dbReference type="STRING" id="1121455.SAMN02745728_01653"/>
<organism evidence="2 3">
    <name type="scientific">Desulfovibrio litoralis DSM 11393</name>
    <dbReference type="NCBI Taxonomy" id="1121455"/>
    <lineage>
        <taxon>Bacteria</taxon>
        <taxon>Pseudomonadati</taxon>
        <taxon>Thermodesulfobacteriota</taxon>
        <taxon>Desulfovibrionia</taxon>
        <taxon>Desulfovibrionales</taxon>
        <taxon>Desulfovibrionaceae</taxon>
        <taxon>Desulfovibrio</taxon>
    </lineage>
</organism>
<evidence type="ECO:0000313" key="2">
    <source>
        <dbReference type="EMBL" id="SHN66476.1"/>
    </source>
</evidence>
<sequence>MSKKKLSTDEAADYLGVRPNTLEVWRSKKKGPNYSKIGSRVLYDLEDLEAYFVSKNVYTTDTAPQLRMQNRGSK</sequence>
<dbReference type="InterPro" id="IPR009061">
    <property type="entry name" value="DNA-bd_dom_put_sf"/>
</dbReference>
<name>A0A1M7T6Y5_9BACT</name>